<dbReference type="NCBIfam" id="TIGR03718">
    <property type="entry name" value="R_switched_Alx"/>
    <property type="match status" value="1"/>
</dbReference>
<dbReference type="EMBL" id="QFQP01000001">
    <property type="protein sequence ID" value="PZR18657.1"/>
    <property type="molecule type" value="Genomic_DNA"/>
</dbReference>
<reference evidence="7 8" key="1">
    <citation type="submission" date="2017-08" db="EMBL/GenBank/DDBJ databases">
        <title>Infants hospitalized years apart are colonized by the same room-sourced microbial strains.</title>
        <authorList>
            <person name="Brooks B."/>
            <person name="Olm M.R."/>
            <person name="Firek B.A."/>
            <person name="Baker R."/>
            <person name="Thomas B.C."/>
            <person name="Morowitz M.J."/>
            <person name="Banfield J.F."/>
        </authorList>
    </citation>
    <scope>NUCLEOTIDE SEQUENCE [LARGE SCALE GENOMIC DNA]</scope>
    <source>
        <strain evidence="7">S2_003_000_R2_14</strain>
    </source>
</reference>
<feature type="transmembrane region" description="Helical" evidence="6">
    <location>
        <begin position="278"/>
        <end position="300"/>
    </location>
</feature>
<dbReference type="GO" id="GO:0016020">
    <property type="term" value="C:membrane"/>
    <property type="evidence" value="ECO:0007669"/>
    <property type="project" value="UniProtKB-SubCell"/>
</dbReference>
<dbReference type="PANTHER" id="PTHR30238">
    <property type="entry name" value="MEMBRANE BOUND PREDICTED REDOX MODULATOR"/>
    <property type="match status" value="1"/>
</dbReference>
<feature type="transmembrane region" description="Helical" evidence="6">
    <location>
        <begin position="73"/>
        <end position="93"/>
    </location>
</feature>
<feature type="transmembrane region" description="Helical" evidence="6">
    <location>
        <begin position="254"/>
        <end position="272"/>
    </location>
</feature>
<evidence type="ECO:0000256" key="6">
    <source>
        <dbReference type="SAM" id="Phobius"/>
    </source>
</evidence>
<evidence type="ECO:0000313" key="8">
    <source>
        <dbReference type="Proteomes" id="UP000249061"/>
    </source>
</evidence>
<feature type="transmembrane region" description="Helical" evidence="6">
    <location>
        <begin position="195"/>
        <end position="219"/>
    </location>
</feature>
<evidence type="ECO:0000256" key="5">
    <source>
        <dbReference type="ARBA" id="ARBA00023136"/>
    </source>
</evidence>
<comment type="caution">
    <text evidence="7">The sequence shown here is derived from an EMBL/GenBank/DDBJ whole genome shotgun (WGS) entry which is preliminary data.</text>
</comment>
<dbReference type="PANTHER" id="PTHR30238:SF0">
    <property type="entry name" value="THYLAKOID MEMBRANE PROTEIN TERC, CHLOROPLASTIC"/>
    <property type="match status" value="1"/>
</dbReference>
<protein>
    <recommendedName>
        <fullName evidence="9">Tellurite resistance protein TerC</fullName>
    </recommendedName>
</protein>
<keyword evidence="3 6" id="KW-0812">Transmembrane</keyword>
<evidence type="ECO:0000256" key="3">
    <source>
        <dbReference type="ARBA" id="ARBA00022692"/>
    </source>
</evidence>
<accession>A0A2W5TWZ4</accession>
<sequence length="313" mass="34331">MDTIAGPAAWVAFLVLVLGMLALDLGVFHRRSHAVQFREAMIWSGVWITVAALFGVVVWLWQGPTKGLEFATGYVLEKALSVDNLFVMLVILQRFRVPDEARHKVLFWGVIGALVLRAVFIVLGAALVTQFHWVLYGFGVLLIVTAIQMVRGGEEKDPTQGRVVKWATKLLPLHHGPSENRFFLKVNGRTMVTSLFLAVVAVETADLMFAVDSIPAVFAVTRDPFIVFTSNVLAILGLRSLFFALAGLLERFHLLKYGLAGVLFFVGAKMLLVDVIHIPVAVSLAVVAVALGVTMLVSWLRAPRTSMESNHGS</sequence>
<dbReference type="Pfam" id="PF03741">
    <property type="entry name" value="TerC"/>
    <property type="match status" value="1"/>
</dbReference>
<feature type="transmembrane region" description="Helical" evidence="6">
    <location>
        <begin position="40"/>
        <end position="61"/>
    </location>
</feature>
<evidence type="ECO:0000256" key="4">
    <source>
        <dbReference type="ARBA" id="ARBA00022989"/>
    </source>
</evidence>
<feature type="transmembrane region" description="Helical" evidence="6">
    <location>
        <begin position="6"/>
        <end position="28"/>
    </location>
</feature>
<proteinExistence type="inferred from homology"/>
<name>A0A2W5TWZ4_9BACT</name>
<gene>
    <name evidence="7" type="ORF">DI536_01895</name>
</gene>
<feature type="transmembrane region" description="Helical" evidence="6">
    <location>
        <begin position="133"/>
        <end position="150"/>
    </location>
</feature>
<comment type="similarity">
    <text evidence="2">Belongs to the TerC family.</text>
</comment>
<dbReference type="InterPro" id="IPR005496">
    <property type="entry name" value="Integral_membrane_TerC"/>
</dbReference>
<comment type="subcellular location">
    <subcellularLocation>
        <location evidence="1">Membrane</location>
        <topology evidence="1">Multi-pass membrane protein</topology>
    </subcellularLocation>
</comment>
<keyword evidence="4 6" id="KW-1133">Transmembrane helix</keyword>
<keyword evidence="5 6" id="KW-0472">Membrane</keyword>
<dbReference type="AlphaFoldDB" id="A0A2W5TWZ4"/>
<dbReference type="Proteomes" id="UP000249061">
    <property type="component" value="Unassembled WGS sequence"/>
</dbReference>
<organism evidence="7 8">
    <name type="scientific">Archangium gephyra</name>
    <dbReference type="NCBI Taxonomy" id="48"/>
    <lineage>
        <taxon>Bacteria</taxon>
        <taxon>Pseudomonadati</taxon>
        <taxon>Myxococcota</taxon>
        <taxon>Myxococcia</taxon>
        <taxon>Myxococcales</taxon>
        <taxon>Cystobacterineae</taxon>
        <taxon>Archangiaceae</taxon>
        <taxon>Archangium</taxon>
    </lineage>
</organism>
<feature type="transmembrane region" description="Helical" evidence="6">
    <location>
        <begin position="105"/>
        <end position="127"/>
    </location>
</feature>
<evidence type="ECO:0008006" key="9">
    <source>
        <dbReference type="Google" id="ProtNLM"/>
    </source>
</evidence>
<feature type="transmembrane region" description="Helical" evidence="6">
    <location>
        <begin position="225"/>
        <end position="247"/>
    </location>
</feature>
<evidence type="ECO:0000313" key="7">
    <source>
        <dbReference type="EMBL" id="PZR18657.1"/>
    </source>
</evidence>
<evidence type="ECO:0000256" key="1">
    <source>
        <dbReference type="ARBA" id="ARBA00004141"/>
    </source>
</evidence>
<evidence type="ECO:0000256" key="2">
    <source>
        <dbReference type="ARBA" id="ARBA00007511"/>
    </source>
</evidence>
<dbReference type="InterPro" id="IPR022369">
    <property type="entry name" value="Integral_membrane_TerC_rswitch"/>
</dbReference>